<dbReference type="AlphaFoldDB" id="A0A8D8JQ79"/>
<sequence length="100" mass="11046">MRTRSHNSGSAAVVGLSTCSCRREPQDPVSSLTSSPWFRTLARIPSTRNLILTHRATIRTRSAACGTSYTRTNAPWAIRSIARHRRPSPPCRTLSAPTRT</sequence>
<proteinExistence type="predicted"/>
<dbReference type="EMBL" id="HBUE01289863">
    <property type="protein sequence ID" value="CAG6573552.1"/>
    <property type="molecule type" value="Transcribed_RNA"/>
</dbReference>
<dbReference type="EMBL" id="HBUE01184175">
    <property type="protein sequence ID" value="CAG6521945.1"/>
    <property type="molecule type" value="Transcribed_RNA"/>
</dbReference>
<dbReference type="PROSITE" id="PS51257">
    <property type="entry name" value="PROKAR_LIPOPROTEIN"/>
    <property type="match status" value="1"/>
</dbReference>
<organism evidence="1">
    <name type="scientific">Culex pipiens</name>
    <name type="common">House mosquito</name>
    <dbReference type="NCBI Taxonomy" id="7175"/>
    <lineage>
        <taxon>Eukaryota</taxon>
        <taxon>Metazoa</taxon>
        <taxon>Ecdysozoa</taxon>
        <taxon>Arthropoda</taxon>
        <taxon>Hexapoda</taxon>
        <taxon>Insecta</taxon>
        <taxon>Pterygota</taxon>
        <taxon>Neoptera</taxon>
        <taxon>Endopterygota</taxon>
        <taxon>Diptera</taxon>
        <taxon>Nematocera</taxon>
        <taxon>Culicoidea</taxon>
        <taxon>Culicidae</taxon>
        <taxon>Culicinae</taxon>
        <taxon>Culicini</taxon>
        <taxon>Culex</taxon>
        <taxon>Culex</taxon>
    </lineage>
</organism>
<accession>A0A8D8JQ79</accession>
<protein>
    <submittedName>
        <fullName evidence="1">(northern house mosquito) hypothetical protein</fullName>
    </submittedName>
</protein>
<reference evidence="1" key="1">
    <citation type="submission" date="2021-05" db="EMBL/GenBank/DDBJ databases">
        <authorList>
            <person name="Alioto T."/>
            <person name="Alioto T."/>
            <person name="Gomez Garrido J."/>
        </authorList>
    </citation>
    <scope>NUCLEOTIDE SEQUENCE</scope>
</reference>
<name>A0A8D8JQ79_CULPI</name>
<evidence type="ECO:0000313" key="1">
    <source>
        <dbReference type="EMBL" id="CAG6573552.1"/>
    </source>
</evidence>